<feature type="chain" id="PRO_5040840750" evidence="1">
    <location>
        <begin position="25"/>
        <end position="164"/>
    </location>
</feature>
<proteinExistence type="predicted"/>
<organism evidence="2 3">
    <name type="scientific">Halalkalibacter alkaliphilus</name>
    <dbReference type="NCBI Taxonomy" id="2917993"/>
    <lineage>
        <taxon>Bacteria</taxon>
        <taxon>Bacillati</taxon>
        <taxon>Bacillota</taxon>
        <taxon>Bacilli</taxon>
        <taxon>Bacillales</taxon>
        <taxon>Bacillaceae</taxon>
        <taxon>Halalkalibacter</taxon>
    </lineage>
</organism>
<keyword evidence="3" id="KW-1185">Reference proteome</keyword>
<evidence type="ECO:0000256" key="1">
    <source>
        <dbReference type="SAM" id="SignalP"/>
    </source>
</evidence>
<dbReference type="AlphaFoldDB" id="A0A9X2CSX8"/>
<protein>
    <submittedName>
        <fullName evidence="2">Uncharacterized protein</fullName>
    </submittedName>
</protein>
<evidence type="ECO:0000313" key="3">
    <source>
        <dbReference type="Proteomes" id="UP001139150"/>
    </source>
</evidence>
<evidence type="ECO:0000313" key="2">
    <source>
        <dbReference type="EMBL" id="MCL7747515.1"/>
    </source>
</evidence>
<sequence length="164" mass="17363">MKKILTGLAAGALAMSLFASSTFAAVSFDSETGKGFVGKGDVQTALGFNNKQLQDNAGELAFTYESVQSFEVTVEWTTGEGTKGEKTHLVEHKRTSTVTGNVAYDARTAKQVTGFNLTNFGEKTEAGNIPKVGETFPGNSGHEVTKVELVSSTNTLYVNGKALQ</sequence>
<name>A0A9X2CSX8_9BACI</name>
<dbReference type="RefSeq" id="WP_250096418.1">
    <property type="nucleotide sequence ID" value="NZ_JAKRYL010000009.1"/>
</dbReference>
<accession>A0A9X2CSX8</accession>
<gene>
    <name evidence="2" type="ORF">MF646_10335</name>
</gene>
<dbReference type="EMBL" id="JAKRYL010000009">
    <property type="protein sequence ID" value="MCL7747515.1"/>
    <property type="molecule type" value="Genomic_DNA"/>
</dbReference>
<reference evidence="2" key="1">
    <citation type="submission" date="2022-02" db="EMBL/GenBank/DDBJ databases">
        <title>Halalkalibacter sp. nov. isolated from Lonar Lake, India.</title>
        <authorList>
            <person name="Joshi A."/>
            <person name="Thite S."/>
            <person name="Lodha T."/>
        </authorList>
    </citation>
    <scope>NUCLEOTIDE SEQUENCE</scope>
    <source>
        <strain evidence="2">MEB205</strain>
    </source>
</reference>
<feature type="signal peptide" evidence="1">
    <location>
        <begin position="1"/>
        <end position="24"/>
    </location>
</feature>
<comment type="caution">
    <text evidence="2">The sequence shown here is derived from an EMBL/GenBank/DDBJ whole genome shotgun (WGS) entry which is preliminary data.</text>
</comment>
<dbReference type="Proteomes" id="UP001139150">
    <property type="component" value="Unassembled WGS sequence"/>
</dbReference>
<keyword evidence="1" id="KW-0732">Signal</keyword>